<gene>
    <name evidence="1" type="ORF">QE399_003929</name>
</gene>
<protein>
    <submittedName>
        <fullName evidence="1">Uncharacterized protein</fullName>
    </submittedName>
</protein>
<reference evidence="1 2" key="1">
    <citation type="submission" date="2023-08" db="EMBL/GenBank/DDBJ databases">
        <title>Functional and genomic diversity of the sorghum phyllosphere microbiome.</title>
        <authorList>
            <person name="Shade A."/>
        </authorList>
    </citation>
    <scope>NUCLEOTIDE SEQUENCE [LARGE SCALE GENOMIC DNA]</scope>
    <source>
        <strain evidence="1 2">SORGH_AS_0335</strain>
    </source>
</reference>
<name>A0ABU1IG94_9BURK</name>
<evidence type="ECO:0000313" key="2">
    <source>
        <dbReference type="Proteomes" id="UP001267710"/>
    </source>
</evidence>
<dbReference type="EMBL" id="JAVIZX010000001">
    <property type="protein sequence ID" value="MDR6216240.1"/>
    <property type="molecule type" value="Genomic_DNA"/>
</dbReference>
<sequence length="30" mass="3093">MKEVLTVMAGFVLFSSLGIAYVAASVMGSL</sequence>
<accession>A0ABU1IG94</accession>
<evidence type="ECO:0000313" key="1">
    <source>
        <dbReference type="EMBL" id="MDR6216240.1"/>
    </source>
</evidence>
<comment type="caution">
    <text evidence="1">The sequence shown here is derived from an EMBL/GenBank/DDBJ whole genome shotgun (WGS) entry which is preliminary data.</text>
</comment>
<organism evidence="1 2">
    <name type="scientific">Paracidovorax wautersii</name>
    <dbReference type="NCBI Taxonomy" id="1177982"/>
    <lineage>
        <taxon>Bacteria</taxon>
        <taxon>Pseudomonadati</taxon>
        <taxon>Pseudomonadota</taxon>
        <taxon>Betaproteobacteria</taxon>
        <taxon>Burkholderiales</taxon>
        <taxon>Comamonadaceae</taxon>
        <taxon>Paracidovorax</taxon>
    </lineage>
</organism>
<keyword evidence="2" id="KW-1185">Reference proteome</keyword>
<proteinExistence type="predicted"/>
<dbReference type="Proteomes" id="UP001267710">
    <property type="component" value="Unassembled WGS sequence"/>
</dbReference>